<evidence type="ECO:0000256" key="2">
    <source>
        <dbReference type="ARBA" id="ARBA00023125"/>
    </source>
</evidence>
<dbReference type="InterPro" id="IPR039422">
    <property type="entry name" value="MarR/SlyA-like"/>
</dbReference>
<evidence type="ECO:0000259" key="5">
    <source>
        <dbReference type="PROSITE" id="PS50995"/>
    </source>
</evidence>
<dbReference type="InterPro" id="IPR036388">
    <property type="entry name" value="WH-like_DNA-bd_sf"/>
</dbReference>
<dbReference type="GO" id="GO:0006950">
    <property type="term" value="P:response to stress"/>
    <property type="evidence" value="ECO:0007669"/>
    <property type="project" value="TreeGrafter"/>
</dbReference>
<dbReference type="SMART" id="SM00347">
    <property type="entry name" value="HTH_MARR"/>
    <property type="match status" value="1"/>
</dbReference>
<comment type="caution">
    <text evidence="6">The sequence shown here is derived from an EMBL/GenBank/DDBJ whole genome shotgun (WGS) entry which is preliminary data.</text>
</comment>
<dbReference type="PANTHER" id="PTHR33164:SF64">
    <property type="entry name" value="TRANSCRIPTIONAL REGULATOR SLYA"/>
    <property type="match status" value="1"/>
</dbReference>
<evidence type="ECO:0000313" key="6">
    <source>
        <dbReference type="EMBL" id="KRG76504.1"/>
    </source>
</evidence>
<dbReference type="PATRIC" id="fig|517011.3.peg.3119"/>
<keyword evidence="3" id="KW-0804">Transcription</keyword>
<dbReference type="InterPro" id="IPR000835">
    <property type="entry name" value="HTH_MarR-typ"/>
</dbReference>
<sequence>MSMQDGEDWRTTLTWTVLPAGRAWQRAAGIALAQSGVSLSIAAVVLVIARLGDGIRQRDVAEESALDPAAIARSVTQLERDGLLKRQRDPSDGRAKTLHLTKRGRALSLKLAEALDTLRTELLAGMDDVEGQIAVRVLRNLERQCLAFSSAALQPEMSEP</sequence>
<dbReference type="PANTHER" id="PTHR33164">
    <property type="entry name" value="TRANSCRIPTIONAL REGULATOR, MARR FAMILY"/>
    <property type="match status" value="1"/>
</dbReference>
<dbReference type="GO" id="GO:0003700">
    <property type="term" value="F:DNA-binding transcription factor activity"/>
    <property type="evidence" value="ECO:0007669"/>
    <property type="project" value="InterPro"/>
</dbReference>
<dbReference type="Gene3D" id="1.10.10.10">
    <property type="entry name" value="Winged helix-like DNA-binding domain superfamily/Winged helix DNA-binding domain"/>
    <property type="match status" value="1"/>
</dbReference>
<dbReference type="InterPro" id="IPR036390">
    <property type="entry name" value="WH_DNA-bd_sf"/>
</dbReference>
<protein>
    <submittedName>
        <fullName evidence="6">MarR family transcriptional regulator</fullName>
    </submittedName>
</protein>
<dbReference type="Proteomes" id="UP000051386">
    <property type="component" value="Unassembled WGS sequence"/>
</dbReference>
<feature type="domain" description="HTH marR-type" evidence="5">
    <location>
        <begin position="10"/>
        <end position="143"/>
    </location>
</feature>
<keyword evidence="1" id="KW-0805">Transcription regulation</keyword>
<name>A0A0R0DGN7_9GAMM</name>
<dbReference type="GO" id="GO:0003677">
    <property type="term" value="F:DNA binding"/>
    <property type="evidence" value="ECO:0007669"/>
    <property type="project" value="UniProtKB-KW"/>
</dbReference>
<dbReference type="RefSeq" id="WP_057507272.1">
    <property type="nucleotide sequence ID" value="NZ_LDJK01000008.1"/>
</dbReference>
<keyword evidence="2" id="KW-0238">DNA-binding</keyword>
<evidence type="ECO:0000313" key="7">
    <source>
        <dbReference type="Proteomes" id="UP000051386"/>
    </source>
</evidence>
<dbReference type="InterPro" id="IPR023187">
    <property type="entry name" value="Tscrpt_reg_MarR-type_CS"/>
</dbReference>
<dbReference type="EMBL" id="LDJK01000008">
    <property type="protein sequence ID" value="KRG76504.1"/>
    <property type="molecule type" value="Genomic_DNA"/>
</dbReference>
<keyword evidence="7" id="KW-1185">Reference proteome</keyword>
<keyword evidence="4" id="KW-1133">Transmembrane helix</keyword>
<organism evidence="6 7">
    <name type="scientific">Stenotrophomonas chelatiphaga</name>
    <dbReference type="NCBI Taxonomy" id="517011"/>
    <lineage>
        <taxon>Bacteria</taxon>
        <taxon>Pseudomonadati</taxon>
        <taxon>Pseudomonadota</taxon>
        <taxon>Gammaproteobacteria</taxon>
        <taxon>Lysobacterales</taxon>
        <taxon>Lysobacteraceae</taxon>
        <taxon>Stenotrophomonas</taxon>
    </lineage>
</organism>
<evidence type="ECO:0000256" key="4">
    <source>
        <dbReference type="SAM" id="Phobius"/>
    </source>
</evidence>
<dbReference type="PROSITE" id="PS50995">
    <property type="entry name" value="HTH_MARR_2"/>
    <property type="match status" value="1"/>
</dbReference>
<gene>
    <name evidence="6" type="ORF">ABB28_02985</name>
</gene>
<evidence type="ECO:0000256" key="3">
    <source>
        <dbReference type="ARBA" id="ARBA00023163"/>
    </source>
</evidence>
<dbReference type="Pfam" id="PF01047">
    <property type="entry name" value="MarR"/>
    <property type="match status" value="1"/>
</dbReference>
<dbReference type="AlphaFoldDB" id="A0A0R0DGN7"/>
<evidence type="ECO:0000256" key="1">
    <source>
        <dbReference type="ARBA" id="ARBA00023015"/>
    </source>
</evidence>
<dbReference type="PROSITE" id="PS01117">
    <property type="entry name" value="HTH_MARR_1"/>
    <property type="match status" value="1"/>
</dbReference>
<keyword evidence="4" id="KW-0472">Membrane</keyword>
<dbReference type="PRINTS" id="PR00598">
    <property type="entry name" value="HTHMARR"/>
</dbReference>
<accession>A0A0R0DGN7</accession>
<dbReference type="SUPFAM" id="SSF46785">
    <property type="entry name" value="Winged helix' DNA-binding domain"/>
    <property type="match status" value="1"/>
</dbReference>
<reference evidence="6 7" key="1">
    <citation type="submission" date="2015-05" db="EMBL/GenBank/DDBJ databases">
        <title>Genome sequencing and analysis of members of genus Stenotrophomonas.</title>
        <authorList>
            <person name="Patil P.P."/>
            <person name="Midha S."/>
            <person name="Patil P.B."/>
        </authorList>
    </citation>
    <scope>NUCLEOTIDE SEQUENCE [LARGE SCALE GENOMIC DNA]</scope>
    <source>
        <strain evidence="6 7">DSM 21508</strain>
    </source>
</reference>
<proteinExistence type="predicted"/>
<feature type="transmembrane region" description="Helical" evidence="4">
    <location>
        <begin position="27"/>
        <end position="49"/>
    </location>
</feature>
<keyword evidence="4" id="KW-0812">Transmembrane</keyword>